<organism evidence="15 16">
    <name type="scientific">Neotoma lepida</name>
    <name type="common">Desert woodrat</name>
    <dbReference type="NCBI Taxonomy" id="56216"/>
    <lineage>
        <taxon>Eukaryota</taxon>
        <taxon>Metazoa</taxon>
        <taxon>Chordata</taxon>
        <taxon>Craniata</taxon>
        <taxon>Vertebrata</taxon>
        <taxon>Euteleostomi</taxon>
        <taxon>Mammalia</taxon>
        <taxon>Eutheria</taxon>
        <taxon>Euarchontoglires</taxon>
        <taxon>Glires</taxon>
        <taxon>Rodentia</taxon>
        <taxon>Myomorpha</taxon>
        <taxon>Muroidea</taxon>
        <taxon>Cricetidae</taxon>
        <taxon>Neotominae</taxon>
        <taxon>Neotoma</taxon>
    </lineage>
</organism>
<dbReference type="PANTHER" id="PTHR14076:SF3">
    <property type="entry name" value="RECEPTOR ACTIVITY-MODIFYING PROTEIN 1"/>
    <property type="match status" value="1"/>
</dbReference>
<evidence type="ECO:0000256" key="10">
    <source>
        <dbReference type="ARBA" id="ARBA00023170"/>
    </source>
</evidence>
<evidence type="ECO:0000256" key="11">
    <source>
        <dbReference type="ARBA" id="ARBA00041071"/>
    </source>
</evidence>
<feature type="transmembrane region" description="Helical" evidence="14">
    <location>
        <begin position="187"/>
        <end position="204"/>
    </location>
</feature>
<evidence type="ECO:0000256" key="7">
    <source>
        <dbReference type="ARBA" id="ARBA00022989"/>
    </source>
</evidence>
<dbReference type="AlphaFoldDB" id="A0A1A6G264"/>
<comment type="subcellular location">
    <subcellularLocation>
        <location evidence="1">Cell membrane</location>
        <topology evidence="1">Single-pass type I membrane protein</topology>
    </subcellularLocation>
</comment>
<keyword evidence="5 14" id="KW-0812">Transmembrane</keyword>
<reference evidence="15 16" key="1">
    <citation type="submission" date="2016-06" db="EMBL/GenBank/DDBJ databases">
        <title>The Draft Genome Sequence and Annotation of the Desert Woodrat Neotoma lepida.</title>
        <authorList>
            <person name="Campbell M."/>
            <person name="Oakeson K.F."/>
            <person name="Yandell M."/>
            <person name="Halpert J.R."/>
            <person name="Dearing D."/>
        </authorList>
    </citation>
    <scope>NUCLEOTIDE SEQUENCE [LARGE SCALE GENOMIC DNA]</scope>
    <source>
        <strain evidence="15">417</strain>
        <tissue evidence="15">Liver</tissue>
    </source>
</reference>
<dbReference type="GO" id="GO:0006816">
    <property type="term" value="P:calcium ion transport"/>
    <property type="evidence" value="ECO:0007669"/>
    <property type="project" value="TreeGrafter"/>
</dbReference>
<evidence type="ECO:0000256" key="9">
    <source>
        <dbReference type="ARBA" id="ARBA00023157"/>
    </source>
</evidence>
<protein>
    <recommendedName>
        <fullName evidence="11">Receptor activity-modifying protein 1</fullName>
    </recommendedName>
</protein>
<dbReference type="GO" id="GO:0031623">
    <property type="term" value="P:receptor internalization"/>
    <property type="evidence" value="ECO:0007669"/>
    <property type="project" value="TreeGrafter"/>
</dbReference>
<evidence type="ECO:0000256" key="13">
    <source>
        <dbReference type="ARBA" id="ARBA00049674"/>
    </source>
</evidence>
<keyword evidence="16" id="KW-1185">Reference proteome</keyword>
<dbReference type="GO" id="GO:0072659">
    <property type="term" value="P:protein localization to plasma membrane"/>
    <property type="evidence" value="ECO:0007669"/>
    <property type="project" value="TreeGrafter"/>
</dbReference>
<keyword evidence="7 14" id="KW-1133">Transmembrane helix</keyword>
<comment type="similarity">
    <text evidence="2">Belongs to the RAMP family.</text>
</comment>
<evidence type="ECO:0000256" key="1">
    <source>
        <dbReference type="ARBA" id="ARBA00004251"/>
    </source>
</evidence>
<comment type="caution">
    <text evidence="15">The sequence shown here is derived from an EMBL/GenBank/DDBJ whole genome shotgun (WGS) entry which is preliminary data.</text>
</comment>
<evidence type="ECO:0000313" key="15">
    <source>
        <dbReference type="EMBL" id="OBS59895.1"/>
    </source>
</evidence>
<comment type="function">
    <text evidence="12">Accessory protein that interacts with and modulates the function of G-protein coupled receptors including calcitonin gene-related peptide type 1 receptor (CALCRL) and calcitonin receptor (CALCR). Required for the transport of CALCRL to the plasma membrane. Together with CALCRL, form the receptor complex for the calcitonin gene-related peptides CGRP1/CALCA and CGRP2/CALCB. Together with CALCR, form the AMYR1 receptor complex for amylin/IAPP and CGRP1/CALCA.</text>
</comment>
<keyword evidence="8 14" id="KW-0472">Membrane</keyword>
<proteinExistence type="inferred from homology"/>
<evidence type="ECO:0000256" key="4">
    <source>
        <dbReference type="ARBA" id="ARBA00022475"/>
    </source>
</evidence>
<evidence type="ECO:0000256" key="6">
    <source>
        <dbReference type="ARBA" id="ARBA00022729"/>
    </source>
</evidence>
<evidence type="ECO:0000256" key="12">
    <source>
        <dbReference type="ARBA" id="ARBA00049570"/>
    </source>
</evidence>
<dbReference type="GO" id="GO:0043235">
    <property type="term" value="C:receptor complex"/>
    <property type="evidence" value="ECO:0007669"/>
    <property type="project" value="TreeGrafter"/>
</dbReference>
<keyword evidence="3" id="KW-0813">Transport</keyword>
<dbReference type="Pfam" id="PF04901">
    <property type="entry name" value="RAMP"/>
    <property type="match status" value="1"/>
</dbReference>
<evidence type="ECO:0000256" key="2">
    <source>
        <dbReference type="ARBA" id="ARBA00007087"/>
    </source>
</evidence>
<dbReference type="GO" id="GO:0007186">
    <property type="term" value="P:G protein-coupled receptor signaling pathway"/>
    <property type="evidence" value="ECO:0007669"/>
    <property type="project" value="TreeGrafter"/>
</dbReference>
<dbReference type="EMBL" id="LZPO01107940">
    <property type="protein sequence ID" value="OBS59895.1"/>
    <property type="molecule type" value="Genomic_DNA"/>
</dbReference>
<name>A0A1A6G264_NEOLE</name>
<dbReference type="GO" id="GO:0032870">
    <property type="term" value="P:cellular response to hormone stimulus"/>
    <property type="evidence" value="ECO:0007669"/>
    <property type="project" value="TreeGrafter"/>
</dbReference>
<dbReference type="STRING" id="56216.A0A1A6G264"/>
<keyword evidence="9" id="KW-1015">Disulfide bond</keyword>
<dbReference type="GO" id="GO:0015026">
    <property type="term" value="F:coreceptor activity"/>
    <property type="evidence" value="ECO:0007669"/>
    <property type="project" value="InterPro"/>
</dbReference>
<dbReference type="InterPro" id="IPR038126">
    <property type="entry name" value="RAMP_sf"/>
</dbReference>
<evidence type="ECO:0000313" key="16">
    <source>
        <dbReference type="Proteomes" id="UP000092124"/>
    </source>
</evidence>
<accession>A0A1A6G264</accession>
<sequence length="213" mass="24035">MSTQDVVVAVEGVVAYSSFEQLDDNLEHRVHGRRAHHIFLVTACRDPDYGILIQELCFTRFKEDMEAIGQTLWCDWGKTIGFSKGEMPAVAIECRVHVSSSLKDVPDGTLEFFQKVVFIIEPPPSAFTASYGELTYCTKHVADKIGCFWPNPEVDKFFIAVHHHYFSKCPISGRALRDPPNSILCPFIMLPITVTLLMTALVVWRSKRTEGIV</sequence>
<dbReference type="OrthoDB" id="10007519at2759"/>
<evidence type="ECO:0000256" key="5">
    <source>
        <dbReference type="ARBA" id="ARBA00022692"/>
    </source>
</evidence>
<keyword evidence="4" id="KW-1003">Cell membrane</keyword>
<evidence type="ECO:0000256" key="3">
    <source>
        <dbReference type="ARBA" id="ARBA00022448"/>
    </source>
</evidence>
<comment type="subunit">
    <text evidence="13">Heterodimer of CALCRL and RAMP1; the interaction induces allosteric modulation of CALCRL function and CGRP1/CALCA and CGRP2/CALCB ligand specificity. Heterodimer of CALCR and RAMP1; interaction forms the AMYR1 receptor complex for amylin/IAPP and CGRP1/CALCA ligands.</text>
</comment>
<keyword evidence="6" id="KW-0732">Signal</keyword>
<dbReference type="GO" id="GO:0006886">
    <property type="term" value="P:intracellular protein transport"/>
    <property type="evidence" value="ECO:0007669"/>
    <property type="project" value="InterPro"/>
</dbReference>
<dbReference type="Gene3D" id="1.10.150.510">
    <property type="entry name" value="Receptor activity modifying family"/>
    <property type="match status" value="1"/>
</dbReference>
<dbReference type="Proteomes" id="UP000092124">
    <property type="component" value="Unassembled WGS sequence"/>
</dbReference>
<dbReference type="PANTHER" id="PTHR14076">
    <property type="entry name" value="RECEPTOR ACTIVITY MODIFYING PROTEIN RAMP"/>
    <property type="match status" value="1"/>
</dbReference>
<dbReference type="GO" id="GO:0005886">
    <property type="term" value="C:plasma membrane"/>
    <property type="evidence" value="ECO:0007669"/>
    <property type="project" value="UniProtKB-SubCell"/>
</dbReference>
<gene>
    <name evidence="15" type="ORF">A6R68_08982</name>
</gene>
<dbReference type="GO" id="GO:0009986">
    <property type="term" value="C:cell surface"/>
    <property type="evidence" value="ECO:0007669"/>
    <property type="project" value="TreeGrafter"/>
</dbReference>
<dbReference type="InterPro" id="IPR006985">
    <property type="entry name" value="RAMP"/>
</dbReference>
<evidence type="ECO:0000256" key="14">
    <source>
        <dbReference type="SAM" id="Phobius"/>
    </source>
</evidence>
<dbReference type="GO" id="GO:0008277">
    <property type="term" value="P:regulation of G protein-coupled receptor signaling pathway"/>
    <property type="evidence" value="ECO:0007669"/>
    <property type="project" value="InterPro"/>
</dbReference>
<evidence type="ECO:0000256" key="8">
    <source>
        <dbReference type="ARBA" id="ARBA00023136"/>
    </source>
</evidence>
<keyword evidence="10" id="KW-0675">Receptor</keyword>